<protein>
    <submittedName>
        <fullName evidence="1">Uncharacterized protein</fullName>
    </submittedName>
</protein>
<gene>
    <name evidence="1" type="ORF">ZEAMMB73_Zm00001d053092</name>
</gene>
<dbReference type="AlphaFoldDB" id="A0A1D6QM03"/>
<dbReference type="EMBL" id="CM000780">
    <property type="protein sequence ID" value="AQK58712.1"/>
    <property type="molecule type" value="Genomic_DNA"/>
</dbReference>
<dbReference type="ExpressionAtlas" id="A0A1D6QM03">
    <property type="expression patterns" value="baseline and differential"/>
</dbReference>
<sequence length="172" mass="19291">MNFVLFKLLMHSFEDLNNMLHENLYFIHNTPEMDWAWAANRLIEKKRLILTSQLIQQLLPAIPATILRGQAVSTYGSATYTLSMLTLRDACSMVASLSSSYNSCSPVEDENNPSEQTSAKKMEDRVSKVVEVFAGRIQKMENDFISDSLTVVSFTKEGCEATLLSSNKAKVV</sequence>
<accession>A0A1D6QM03</accession>
<proteinExistence type="predicted"/>
<reference evidence="1" key="1">
    <citation type="submission" date="2015-12" db="EMBL/GenBank/DDBJ databases">
        <title>Update maize B73 reference genome by single molecule sequencing technologies.</title>
        <authorList>
            <consortium name="Maize Genome Sequencing Project"/>
            <person name="Ware D."/>
        </authorList>
    </citation>
    <scope>NUCLEOTIDE SEQUENCE</scope>
    <source>
        <tissue evidence="1">Seedling</tissue>
    </source>
</reference>
<dbReference type="PANTHER" id="PTHR31267">
    <property type="entry name" value="DENTIN SIALOPHOSPHOPROTEIN-LIKE PROTEIN"/>
    <property type="match status" value="1"/>
</dbReference>
<evidence type="ECO:0000313" key="1">
    <source>
        <dbReference type="EMBL" id="AQK58712.1"/>
    </source>
</evidence>
<organism evidence="1">
    <name type="scientific">Zea mays</name>
    <name type="common">Maize</name>
    <dbReference type="NCBI Taxonomy" id="4577"/>
    <lineage>
        <taxon>Eukaryota</taxon>
        <taxon>Viridiplantae</taxon>
        <taxon>Streptophyta</taxon>
        <taxon>Embryophyta</taxon>
        <taxon>Tracheophyta</taxon>
        <taxon>Spermatophyta</taxon>
        <taxon>Magnoliopsida</taxon>
        <taxon>Liliopsida</taxon>
        <taxon>Poales</taxon>
        <taxon>Poaceae</taxon>
        <taxon>PACMAD clade</taxon>
        <taxon>Panicoideae</taxon>
        <taxon>Andropogonodae</taxon>
        <taxon>Andropogoneae</taxon>
        <taxon>Tripsacinae</taxon>
        <taxon>Zea</taxon>
    </lineage>
</organism>
<name>A0A1D6QM03_MAIZE</name>
<dbReference type="PANTHER" id="PTHR31267:SF2">
    <property type="entry name" value="EXPRESSED PROTEIN"/>
    <property type="match status" value="1"/>
</dbReference>